<dbReference type="Ensembl" id="ENSMMUT00000109462.1">
    <property type="protein sequence ID" value="ENSMMUP00000072998.1"/>
    <property type="gene ID" value="ENSMMUG00000051040.1"/>
</dbReference>
<keyword evidence="8" id="KW-1185">Reference proteome</keyword>
<proteinExistence type="predicted"/>
<dbReference type="PANTHER" id="PTHR22422">
    <property type="entry name" value="TRANSMEMBRANE AND COILED-COIL DOMAIN-CONTAINING PROTEIN 5B-RELATED"/>
    <property type="match status" value="1"/>
</dbReference>
<dbReference type="VEuPathDB" id="HostDB:ENSMMUG00000051040"/>
<evidence type="ECO:0000313" key="7">
    <source>
        <dbReference type="Ensembl" id="ENSMMUP00000072998.1"/>
    </source>
</evidence>
<evidence type="ECO:0000313" key="8">
    <source>
        <dbReference type="Proteomes" id="UP000006718"/>
    </source>
</evidence>
<keyword evidence="5" id="KW-0472">Membrane</keyword>
<evidence type="ECO:0000256" key="6">
    <source>
        <dbReference type="SAM" id="MobiDB-lite"/>
    </source>
</evidence>
<reference evidence="7" key="2">
    <citation type="submission" date="2019-01" db="EMBL/GenBank/DDBJ databases">
        <authorList>
            <person name="Graves T."/>
            <person name="Eichler E.E."/>
            <person name="Wilson R.K."/>
        </authorList>
    </citation>
    <scope>NUCLEOTIDE SEQUENCE [LARGE SCALE GENOMIC DNA]</scope>
    <source>
        <strain evidence="7">17573</strain>
    </source>
</reference>
<dbReference type="Proteomes" id="UP000006718">
    <property type="component" value="Chromosome 10"/>
</dbReference>
<reference evidence="8" key="1">
    <citation type="journal article" date="2007" name="Science">
        <title>Evolutionary and biomedical insights from the rhesus macaque genome.</title>
        <authorList>
            <person name="Gibbs R.A."/>
            <person name="Rogers J."/>
            <person name="Katze M.G."/>
            <person name="Bumgarner R."/>
            <person name="Weinstock G.M."/>
            <person name="Mardis E.R."/>
            <person name="Remington K.A."/>
            <person name="Strausberg R.L."/>
            <person name="Venter J.C."/>
            <person name="Wilson R.K."/>
            <person name="Batzer M.A."/>
            <person name="Bustamante C.D."/>
            <person name="Eichler E.E."/>
            <person name="Hahn M.W."/>
            <person name="Hardison R.C."/>
            <person name="Makova K.D."/>
            <person name="Miller W."/>
            <person name="Milosavljevic A."/>
            <person name="Palermo R.E."/>
            <person name="Siepel A."/>
            <person name="Sikela J.M."/>
            <person name="Attaway T."/>
            <person name="Bell S."/>
            <person name="Bernard K.E."/>
            <person name="Buhay C.J."/>
            <person name="Chandrabose M.N."/>
            <person name="Dao M."/>
            <person name="Davis C."/>
            <person name="Delehaunty K.D."/>
            <person name="Ding Y."/>
            <person name="Dinh H.H."/>
            <person name="Dugan-Rocha S."/>
            <person name="Fulton L.A."/>
            <person name="Gabisi R.A."/>
            <person name="Garner T.T."/>
            <person name="Godfrey J."/>
            <person name="Hawes A.C."/>
            <person name="Hernandez J."/>
            <person name="Hines S."/>
            <person name="Holder M."/>
            <person name="Hume J."/>
            <person name="Jhangiani S.N."/>
            <person name="Joshi V."/>
            <person name="Khan Z.M."/>
            <person name="Kirkness E.F."/>
            <person name="Cree A."/>
            <person name="Fowler R.G."/>
            <person name="Lee S."/>
            <person name="Lewis L.R."/>
            <person name="Li Z."/>
            <person name="Liu Y.-S."/>
            <person name="Moore S.M."/>
            <person name="Muzny D."/>
            <person name="Nazareth L.V."/>
            <person name="Ngo D.N."/>
            <person name="Okwuonu G.O."/>
            <person name="Pai G."/>
            <person name="Parker D."/>
            <person name="Paul H.A."/>
            <person name="Pfannkoch C."/>
            <person name="Pohl C.S."/>
            <person name="Rogers Y.-H.C."/>
            <person name="Ruiz S.J."/>
            <person name="Sabo A."/>
            <person name="Santibanez J."/>
            <person name="Schneider B.W."/>
            <person name="Smith S.M."/>
            <person name="Sodergren E."/>
            <person name="Svatek A.F."/>
            <person name="Utterback T.R."/>
            <person name="Vattathil S."/>
            <person name="Warren W."/>
            <person name="White C.S."/>
            <person name="Chinwalla A.T."/>
            <person name="Feng Y."/>
            <person name="Halpern A.L."/>
            <person name="Hillier L.W."/>
            <person name="Huang X."/>
            <person name="Minx P."/>
            <person name="Nelson J.O."/>
            <person name="Pepin K.H."/>
            <person name="Qin X."/>
            <person name="Sutton G.G."/>
            <person name="Venter E."/>
            <person name="Walenz B.P."/>
            <person name="Wallis J.W."/>
            <person name="Worley K.C."/>
            <person name="Yang S.-P."/>
            <person name="Jones S.M."/>
            <person name="Marra M.A."/>
            <person name="Rocchi M."/>
            <person name="Schein J.E."/>
            <person name="Baertsch R."/>
            <person name="Clarke L."/>
            <person name="Csuros M."/>
            <person name="Glasscock J."/>
            <person name="Harris R.A."/>
            <person name="Havlak P."/>
            <person name="Jackson A.R."/>
            <person name="Jiang H."/>
            <person name="Liu Y."/>
            <person name="Messina D.N."/>
            <person name="Shen Y."/>
            <person name="Song H.X.-Z."/>
            <person name="Wylie T."/>
            <person name="Zhang L."/>
            <person name="Birney E."/>
            <person name="Han K."/>
            <person name="Konkel M.K."/>
            <person name="Lee J."/>
            <person name="Smit A.F.A."/>
            <person name="Ullmer B."/>
            <person name="Wang H."/>
            <person name="Xing J."/>
            <person name="Burhans R."/>
            <person name="Cheng Z."/>
            <person name="Karro J.E."/>
            <person name="Ma J."/>
            <person name="Raney B."/>
            <person name="She X."/>
            <person name="Cox M.J."/>
            <person name="Demuth J.P."/>
            <person name="Dumas L.J."/>
            <person name="Han S.-G."/>
            <person name="Hopkins J."/>
            <person name="Karimpour-Fard A."/>
            <person name="Kim Y.H."/>
            <person name="Pollack J.R."/>
            <person name="Vinar T."/>
            <person name="Addo-Quaye C."/>
            <person name="Degenhardt J."/>
            <person name="Denby A."/>
            <person name="Hubisz M.J."/>
            <person name="Indap A."/>
            <person name="Kosiol C."/>
            <person name="Lahn B.T."/>
            <person name="Lawson H.A."/>
            <person name="Marklein A."/>
            <person name="Nielsen R."/>
            <person name="Vallender E.J."/>
            <person name="Clark A.G."/>
            <person name="Ferguson B."/>
            <person name="Hernandez R.D."/>
            <person name="Hirani K."/>
            <person name="Kehrer-Sawatzki H."/>
            <person name="Kolb J."/>
            <person name="Patil S."/>
            <person name="Pu L.-L."/>
            <person name="Ren Y."/>
            <person name="Smith D.G."/>
            <person name="Wheeler D.A."/>
            <person name="Schenck I."/>
            <person name="Ball E.V."/>
            <person name="Chen R."/>
            <person name="Cooper D.N."/>
            <person name="Giardine B."/>
            <person name="Hsu F."/>
            <person name="Kent W.J."/>
            <person name="Lesk A."/>
            <person name="Nelson D.L."/>
            <person name="O'brien W.E."/>
            <person name="Pruefer K."/>
            <person name="Stenson P.D."/>
            <person name="Wallace J.C."/>
            <person name="Ke H."/>
            <person name="Liu X.-M."/>
            <person name="Wang P."/>
            <person name="Xiang A.P."/>
            <person name="Yang F."/>
            <person name="Barber G.P."/>
            <person name="Haussler D."/>
            <person name="Karolchik D."/>
            <person name="Kern A.D."/>
            <person name="Kuhn R.M."/>
            <person name="Smith K.E."/>
            <person name="Zwieg A.S."/>
        </authorList>
    </citation>
    <scope>NUCLEOTIDE SEQUENCE [LARGE SCALE GENOMIC DNA]</scope>
    <source>
        <strain evidence="8">17573</strain>
    </source>
</reference>
<evidence type="ECO:0000256" key="4">
    <source>
        <dbReference type="ARBA" id="ARBA00023054"/>
    </source>
</evidence>
<dbReference type="AlphaFoldDB" id="A0A5F8A6J9"/>
<dbReference type="OMA" id="SCTPLAW"/>
<dbReference type="InterPro" id="IPR026617">
    <property type="entry name" value="SMCO2/5"/>
</dbReference>
<evidence type="ECO:0000256" key="5">
    <source>
        <dbReference type="ARBA" id="ARBA00023136"/>
    </source>
</evidence>
<evidence type="ECO:0000256" key="3">
    <source>
        <dbReference type="ARBA" id="ARBA00022989"/>
    </source>
</evidence>
<feature type="region of interest" description="Disordered" evidence="6">
    <location>
        <begin position="390"/>
        <end position="413"/>
    </location>
</feature>
<evidence type="ECO:0000256" key="1">
    <source>
        <dbReference type="ARBA" id="ARBA00004167"/>
    </source>
</evidence>
<reference evidence="7" key="4">
    <citation type="submission" date="2025-09" db="UniProtKB">
        <authorList>
            <consortium name="Ensembl"/>
        </authorList>
    </citation>
    <scope>IDENTIFICATION</scope>
    <source>
        <strain evidence="7">17573</strain>
    </source>
</reference>
<reference evidence="7" key="3">
    <citation type="submission" date="2025-08" db="UniProtKB">
        <authorList>
            <consortium name="Ensembl"/>
        </authorList>
    </citation>
    <scope>IDENTIFICATION</scope>
    <source>
        <strain evidence="7">17573</strain>
    </source>
</reference>
<name>A0A5F8A6J9_MACMU</name>
<feature type="compositionally biased region" description="Polar residues" evidence="6">
    <location>
        <begin position="80"/>
        <end position="91"/>
    </location>
</feature>
<feature type="region of interest" description="Disordered" evidence="6">
    <location>
        <begin position="144"/>
        <end position="179"/>
    </location>
</feature>
<accession>A0A5F8A6J9</accession>
<feature type="region of interest" description="Disordered" evidence="6">
    <location>
        <begin position="19"/>
        <end position="40"/>
    </location>
</feature>
<dbReference type="InParanoid" id="A0A5F8A6J9"/>
<organism evidence="7 8">
    <name type="scientific">Macaca mulatta</name>
    <name type="common">Rhesus macaque</name>
    <dbReference type="NCBI Taxonomy" id="9544"/>
    <lineage>
        <taxon>Eukaryota</taxon>
        <taxon>Metazoa</taxon>
        <taxon>Chordata</taxon>
        <taxon>Craniata</taxon>
        <taxon>Vertebrata</taxon>
        <taxon>Euteleostomi</taxon>
        <taxon>Mammalia</taxon>
        <taxon>Eutheria</taxon>
        <taxon>Euarchontoglires</taxon>
        <taxon>Primates</taxon>
        <taxon>Haplorrhini</taxon>
        <taxon>Catarrhini</taxon>
        <taxon>Cercopithecidae</taxon>
        <taxon>Cercopithecinae</taxon>
        <taxon>Macaca</taxon>
    </lineage>
</organism>
<dbReference type="PANTHER" id="PTHR22422:SF6">
    <property type="entry name" value="COILED-COIL DOMAIN-CONTAINING PROTEIN 188"/>
    <property type="match status" value="1"/>
</dbReference>
<comment type="subcellular location">
    <subcellularLocation>
        <location evidence="1">Membrane</location>
        <topology evidence="1">Single-pass membrane protein</topology>
    </subcellularLocation>
</comment>
<feature type="compositionally biased region" description="Low complexity" evidence="6">
    <location>
        <begin position="398"/>
        <end position="413"/>
    </location>
</feature>
<evidence type="ECO:0000256" key="2">
    <source>
        <dbReference type="ARBA" id="ARBA00022692"/>
    </source>
</evidence>
<keyword evidence="3" id="KW-1133">Transmembrane helix</keyword>
<keyword evidence="4" id="KW-0175">Coiled coil</keyword>
<dbReference type="GeneTree" id="ENSGT00940000153380"/>
<dbReference type="GO" id="GO:0016020">
    <property type="term" value="C:membrane"/>
    <property type="evidence" value="ECO:0007669"/>
    <property type="project" value="UniProtKB-SubCell"/>
</dbReference>
<dbReference type="Bgee" id="ENSMMUG00000051040">
    <property type="expression patterns" value="Expressed in cerebellar cortex and 5 other cell types or tissues"/>
</dbReference>
<protein>
    <submittedName>
        <fullName evidence="7">Uncharacterized protein</fullName>
    </submittedName>
</protein>
<sequence length="413" mass="43615">HCQGFVGWPCLVPISSAHSVQSQRPYPVPGAGDRGRGPRVQSKAPAIFLSSKEQTARNPEGLRQGNLETRLRWGWPLHPGSNQRASRQEGSTGSGPRPCACPSLSLEGGALASPRAALSQLQCGPLGSAEQSFLQLEQENHSLVSTPPTAWHPCPSPSSSPRSGHDRQSPLSAPHPQKRQNQDLWEQLGALLGPGQQFLPLCPEHSSCTPLAWYRAQGPHAANAPLAHSLGTDLGALPQPPDPASMQPLGNRVPLQLLWQELCQGQETFVQQSQVGLGEGLWGEELSCNSPGGPGGVQWGGKNLGAAGQWASGRAYRGRNLRAAGPVGLGQGCRGRNLHAAGRWARQGGTCHPADAAQAHPGPHPQNELQQIRLCFEKMVITEVPAWLRGRGAGGPPSGSSSGMTPPSSRQHG</sequence>
<feature type="region of interest" description="Disordered" evidence="6">
    <location>
        <begin position="73"/>
        <end position="98"/>
    </location>
</feature>
<keyword evidence="2" id="KW-0812">Transmembrane</keyword>